<feature type="region of interest" description="Disordered" evidence="1">
    <location>
        <begin position="1"/>
        <end position="149"/>
    </location>
</feature>
<accession>A0A4Y7QFJ9</accession>
<name>A0A4Y7QFJ9_9AGAM</name>
<feature type="compositionally biased region" description="Acidic residues" evidence="1">
    <location>
        <begin position="209"/>
        <end position="227"/>
    </location>
</feature>
<dbReference type="EMBL" id="ML170163">
    <property type="protein sequence ID" value="TDL25639.1"/>
    <property type="molecule type" value="Genomic_DNA"/>
</dbReference>
<keyword evidence="3" id="KW-1185">Reference proteome</keyword>
<feature type="compositionally biased region" description="Basic and acidic residues" evidence="1">
    <location>
        <begin position="229"/>
        <end position="239"/>
    </location>
</feature>
<reference evidence="2 3" key="1">
    <citation type="submission" date="2018-06" db="EMBL/GenBank/DDBJ databases">
        <title>A transcriptomic atlas of mushroom development highlights an independent origin of complex multicellularity.</title>
        <authorList>
            <consortium name="DOE Joint Genome Institute"/>
            <person name="Krizsan K."/>
            <person name="Almasi E."/>
            <person name="Merenyi Z."/>
            <person name="Sahu N."/>
            <person name="Viragh M."/>
            <person name="Koszo T."/>
            <person name="Mondo S."/>
            <person name="Kiss B."/>
            <person name="Balint B."/>
            <person name="Kues U."/>
            <person name="Barry K."/>
            <person name="Hegedus J.C."/>
            <person name="Henrissat B."/>
            <person name="Johnson J."/>
            <person name="Lipzen A."/>
            <person name="Ohm R."/>
            <person name="Nagy I."/>
            <person name="Pangilinan J."/>
            <person name="Yan J."/>
            <person name="Xiong Y."/>
            <person name="Grigoriev I.V."/>
            <person name="Hibbett D.S."/>
            <person name="Nagy L.G."/>
        </authorList>
    </citation>
    <scope>NUCLEOTIDE SEQUENCE [LARGE SCALE GENOMIC DNA]</scope>
    <source>
        <strain evidence="2 3">SZMC22713</strain>
    </source>
</reference>
<dbReference type="STRING" id="50990.A0A4Y7QFJ9"/>
<gene>
    <name evidence="2" type="ORF">BD410DRAFT_602681</name>
</gene>
<organism evidence="2 3">
    <name type="scientific">Rickenella mellea</name>
    <dbReference type="NCBI Taxonomy" id="50990"/>
    <lineage>
        <taxon>Eukaryota</taxon>
        <taxon>Fungi</taxon>
        <taxon>Dikarya</taxon>
        <taxon>Basidiomycota</taxon>
        <taxon>Agaricomycotina</taxon>
        <taxon>Agaricomycetes</taxon>
        <taxon>Hymenochaetales</taxon>
        <taxon>Rickenellaceae</taxon>
        <taxon>Rickenella</taxon>
    </lineage>
</organism>
<evidence type="ECO:0000313" key="2">
    <source>
        <dbReference type="EMBL" id="TDL25639.1"/>
    </source>
</evidence>
<feature type="compositionally biased region" description="Basic and acidic residues" evidence="1">
    <location>
        <begin position="280"/>
        <end position="294"/>
    </location>
</feature>
<evidence type="ECO:0000256" key="1">
    <source>
        <dbReference type="SAM" id="MobiDB-lite"/>
    </source>
</evidence>
<dbReference type="AlphaFoldDB" id="A0A4Y7QFJ9"/>
<sequence length="404" mass="41468">MRSASATPSHPKTANATPGAARPKTPSSTSRPKTPSSGLYAPTAASLAKARDAAPPLPTPSRRTSMVSPSAVIDRLSKPTAASASKARTPVVTASPPLARAASTKSSARGGAPAKAAVKPRVGLAPARMKEEKERKERASAAAKGVAGASAAVGGAVGAVAASQHTNGETVRNGVDEHVEELSGSASHDGTFGEGSVEPNGPQSHETEDGGGEADAEIESYDEDFVDETLNHDEIHHGLVDAGLAAPASSEPHPEDDAAELHMSVPATHAVVAEPEELEHEAHTEDTDHAHDAPAAEEEVPTNPEHEATYSAEAEADLEEGETTPQQEESRQVVPEASADLHHSADIVTPEPAAAEGTNAVDEPSAKAASGEDDIEDIVKMLESTSVVRRSPSIASIPDEESEE</sequence>
<feature type="compositionally biased region" description="Basic and acidic residues" evidence="1">
    <location>
        <begin position="128"/>
        <end position="139"/>
    </location>
</feature>
<feature type="region of interest" description="Disordered" evidence="1">
    <location>
        <begin position="162"/>
        <end position="265"/>
    </location>
</feature>
<feature type="region of interest" description="Disordered" evidence="1">
    <location>
        <begin position="278"/>
        <end position="375"/>
    </location>
</feature>
<evidence type="ECO:0000313" key="3">
    <source>
        <dbReference type="Proteomes" id="UP000294933"/>
    </source>
</evidence>
<feature type="compositionally biased region" description="Polar residues" evidence="1">
    <location>
        <begin position="1"/>
        <end position="16"/>
    </location>
</feature>
<feature type="compositionally biased region" description="Low complexity" evidence="1">
    <location>
        <begin position="22"/>
        <end position="37"/>
    </location>
</feature>
<dbReference type="Proteomes" id="UP000294933">
    <property type="component" value="Unassembled WGS sequence"/>
</dbReference>
<protein>
    <submittedName>
        <fullName evidence="2">Uncharacterized protein</fullName>
    </submittedName>
</protein>
<proteinExistence type="predicted"/>
<dbReference type="VEuPathDB" id="FungiDB:BD410DRAFT_602681"/>
<dbReference type="OrthoDB" id="3271236at2759"/>
<feature type="compositionally biased region" description="Low complexity" evidence="1">
    <location>
        <begin position="140"/>
        <end position="149"/>
    </location>
</feature>